<feature type="coiled-coil region" evidence="7">
    <location>
        <begin position="52"/>
        <end position="79"/>
    </location>
</feature>
<name>A0A0D3HSY4_9ORYZ</name>
<dbReference type="EnsemblPlants" id="OBART12G07370.1">
    <property type="protein sequence ID" value="OBART12G07370.1"/>
    <property type="gene ID" value="OBART12G07370"/>
</dbReference>
<feature type="domain" description="Disease resistance protein winged helix" evidence="10">
    <location>
        <begin position="422"/>
        <end position="493"/>
    </location>
</feature>
<dbReference type="SUPFAM" id="SSF52540">
    <property type="entry name" value="P-loop containing nucleoside triphosphate hydrolases"/>
    <property type="match status" value="1"/>
</dbReference>
<dbReference type="CDD" id="cd14798">
    <property type="entry name" value="RX-CC_like"/>
    <property type="match status" value="1"/>
</dbReference>
<keyword evidence="5" id="KW-0611">Plant defense</keyword>
<evidence type="ECO:0000259" key="9">
    <source>
        <dbReference type="Pfam" id="PF18052"/>
    </source>
</evidence>
<protein>
    <submittedName>
        <fullName evidence="12">Uncharacterized protein</fullName>
    </submittedName>
</protein>
<organism evidence="12">
    <name type="scientific">Oryza barthii</name>
    <dbReference type="NCBI Taxonomy" id="65489"/>
    <lineage>
        <taxon>Eukaryota</taxon>
        <taxon>Viridiplantae</taxon>
        <taxon>Streptophyta</taxon>
        <taxon>Embryophyta</taxon>
        <taxon>Tracheophyta</taxon>
        <taxon>Spermatophyta</taxon>
        <taxon>Magnoliopsida</taxon>
        <taxon>Liliopsida</taxon>
        <taxon>Poales</taxon>
        <taxon>Poaceae</taxon>
        <taxon>BOP clade</taxon>
        <taxon>Oryzoideae</taxon>
        <taxon>Oryzeae</taxon>
        <taxon>Oryzinae</taxon>
        <taxon>Oryza</taxon>
    </lineage>
</organism>
<dbReference type="Proteomes" id="UP000026960">
    <property type="component" value="Chromosome 12"/>
</dbReference>
<dbReference type="FunFam" id="1.10.10.10:FF:000322">
    <property type="entry name" value="Probable disease resistance protein At1g63360"/>
    <property type="match status" value="1"/>
</dbReference>
<evidence type="ECO:0000256" key="5">
    <source>
        <dbReference type="ARBA" id="ARBA00022821"/>
    </source>
</evidence>
<dbReference type="PaxDb" id="65489-OBART12G07370.1"/>
<dbReference type="GO" id="GO:0009626">
    <property type="term" value="P:plant-type hypersensitive response"/>
    <property type="evidence" value="ECO:0007669"/>
    <property type="project" value="UniProtKB-ARBA"/>
</dbReference>
<dbReference type="InterPro" id="IPR032675">
    <property type="entry name" value="LRR_dom_sf"/>
</dbReference>
<proteinExistence type="inferred from homology"/>
<dbReference type="Gene3D" id="1.20.5.4130">
    <property type="match status" value="1"/>
</dbReference>
<evidence type="ECO:0000259" key="10">
    <source>
        <dbReference type="Pfam" id="PF23559"/>
    </source>
</evidence>
<keyword evidence="2" id="KW-0433">Leucine-rich repeat</keyword>
<dbReference type="GO" id="GO:0043531">
    <property type="term" value="F:ADP binding"/>
    <property type="evidence" value="ECO:0007669"/>
    <property type="project" value="InterPro"/>
</dbReference>
<dbReference type="HOGENOM" id="CLU_000837_25_0_1"/>
<reference evidence="12" key="2">
    <citation type="submission" date="2015-03" db="UniProtKB">
        <authorList>
            <consortium name="EnsemblPlants"/>
        </authorList>
    </citation>
    <scope>IDENTIFICATION</scope>
</reference>
<sequence length="926" mass="105468">MAGAIVSVSTGALSTLLPKLSLLIQGEYKLLKGVKGGISFLKDELTSMHTLLVKLANNEEKLDEQVKDWRNKVRELSYDIEDCIDLFIHKVSSSNAKASLVRKMAAKIRKLWSRHKIANLIEELKARVIEESDRRSRYNFDEVADKFSHIQIDPRLPALYVEAEKLVGIDGPREKIIEWLEKDESHKLKVVCIVGFGGLGKTTLANQVYHKMKGQFDCSSFMPISRNPNITKILTDLLKELGSSVDTSDDERQLICKLRTFLQRKRYLVIVDDIWSAKAWEVVKCALPENNLCSRIISTTRNADVATSCCSSLAGYIHNMQPLNEQDSQKLFFKRIFGDKSACPPYLEQVSHGIISKCHGLPLAIISIASLLAGKSHLKEQWEQVYNSIGFAFSQQGIRDILLLSYYDLPIHLKTCLLYLSVFPEDYKINREELIWRWIAEGFISEVKGQTLDQVAENYFNDLVNRSMIQPVDIKYDGRADACKLHDMVLDLIISLSTQDNFTTIVEGEQYKCPPNKIRRLSIHSKCLEDEVMQEIMTNCSQVRSISFYGLQDQEISLLPTLNSLRLLAFEDYWHRHGNKNIKYLGRFFQLTYLKIKSITELPEQIGDLRNLLTLDIRSSRVEKLPSTIGCLKNLVRLLVDSDVELPNEIGDLQALQQLSRAFKYNSVVFVEQLKRLTNLRAIDIDLHGSEQLGDHDTARYMEALKSSLAVMGKLQILQISYGNDTVIGEKLMDLLCYSPCVRKLVIDNCIFSRLSKQLGLLVNLRHLEIGVRNIKQDDLCVLGSIPTLLFVRLFVKNEPDERLAIGSHQFRCLKQFIFKNHGGGLEMLFMQEAMPELRWLSLEFRARLTDCKMGFEFGFKHLASLEHLEVSINCHFATRSRVEAAEAAVRNAASAHPGCPTVEINRVWESYMVDDEQGGGVTYDQ</sequence>
<dbReference type="PRINTS" id="PR00364">
    <property type="entry name" value="DISEASERSIST"/>
</dbReference>
<dbReference type="Pfam" id="PF23598">
    <property type="entry name" value="LRR_14"/>
    <property type="match status" value="1"/>
</dbReference>
<feature type="domain" description="NB-ARC" evidence="8">
    <location>
        <begin position="173"/>
        <end position="338"/>
    </location>
</feature>
<dbReference type="GO" id="GO:0002758">
    <property type="term" value="P:innate immune response-activating signaling pathway"/>
    <property type="evidence" value="ECO:0007669"/>
    <property type="project" value="UniProtKB-ARBA"/>
</dbReference>
<dbReference type="Gene3D" id="3.40.50.300">
    <property type="entry name" value="P-loop containing nucleotide triphosphate hydrolases"/>
    <property type="match status" value="1"/>
</dbReference>
<dbReference type="Pfam" id="PF23559">
    <property type="entry name" value="WHD_DRP"/>
    <property type="match status" value="1"/>
</dbReference>
<evidence type="ECO:0000256" key="6">
    <source>
        <dbReference type="ARBA" id="ARBA00023054"/>
    </source>
</evidence>
<dbReference type="InterPro" id="IPR027417">
    <property type="entry name" value="P-loop_NTPase"/>
</dbReference>
<dbReference type="InterPro" id="IPR058922">
    <property type="entry name" value="WHD_DRP"/>
</dbReference>
<keyword evidence="4" id="KW-0547">Nucleotide-binding</keyword>
<dbReference type="InterPro" id="IPR038005">
    <property type="entry name" value="RX-like_CC"/>
</dbReference>
<dbReference type="Pfam" id="PF00931">
    <property type="entry name" value="NB-ARC"/>
    <property type="match status" value="1"/>
</dbReference>
<dbReference type="InterPro" id="IPR036388">
    <property type="entry name" value="WH-like_DNA-bd_sf"/>
</dbReference>
<dbReference type="GO" id="GO:0042742">
    <property type="term" value="P:defense response to bacterium"/>
    <property type="evidence" value="ECO:0007669"/>
    <property type="project" value="UniProtKB-ARBA"/>
</dbReference>
<evidence type="ECO:0000256" key="1">
    <source>
        <dbReference type="ARBA" id="ARBA00008894"/>
    </source>
</evidence>
<dbReference type="Pfam" id="PF18052">
    <property type="entry name" value="Rx_N"/>
    <property type="match status" value="1"/>
</dbReference>
<reference evidence="12" key="1">
    <citation type="journal article" date="2009" name="Rice">
        <title>De Novo Next Generation Sequencing of Plant Genomes.</title>
        <authorList>
            <person name="Rounsley S."/>
            <person name="Marri P.R."/>
            <person name="Yu Y."/>
            <person name="He R."/>
            <person name="Sisneros N."/>
            <person name="Goicoechea J.L."/>
            <person name="Lee S.J."/>
            <person name="Angelova A."/>
            <person name="Kudrna D."/>
            <person name="Luo M."/>
            <person name="Affourtit J."/>
            <person name="Desany B."/>
            <person name="Knight J."/>
            <person name="Niazi F."/>
            <person name="Egholm M."/>
            <person name="Wing R.A."/>
        </authorList>
    </citation>
    <scope>NUCLEOTIDE SEQUENCE [LARGE SCALE GENOMIC DNA]</scope>
    <source>
        <strain evidence="12">cv. IRGC 105608</strain>
    </source>
</reference>
<evidence type="ECO:0000256" key="4">
    <source>
        <dbReference type="ARBA" id="ARBA00022741"/>
    </source>
</evidence>
<evidence type="ECO:0000259" key="8">
    <source>
        <dbReference type="Pfam" id="PF00931"/>
    </source>
</evidence>
<keyword evidence="6 7" id="KW-0175">Coiled coil</keyword>
<dbReference type="InterPro" id="IPR055414">
    <property type="entry name" value="LRR_R13L4/SHOC2-like"/>
</dbReference>
<dbReference type="Gramene" id="OBART12G07370.1">
    <property type="protein sequence ID" value="OBART12G07370.1"/>
    <property type="gene ID" value="OBART12G07370"/>
</dbReference>
<dbReference type="Gene3D" id="1.10.8.430">
    <property type="entry name" value="Helical domain of apoptotic protease-activating factors"/>
    <property type="match status" value="1"/>
</dbReference>
<dbReference type="STRING" id="65489.A0A0D3HSY4"/>
<feature type="domain" description="Disease resistance R13L4/SHOC-2-like LRR" evidence="11">
    <location>
        <begin position="542"/>
        <end position="903"/>
    </location>
</feature>
<evidence type="ECO:0000259" key="11">
    <source>
        <dbReference type="Pfam" id="PF23598"/>
    </source>
</evidence>
<evidence type="ECO:0000256" key="7">
    <source>
        <dbReference type="SAM" id="Coils"/>
    </source>
</evidence>
<evidence type="ECO:0000256" key="2">
    <source>
        <dbReference type="ARBA" id="ARBA00022614"/>
    </source>
</evidence>
<dbReference type="InterPro" id="IPR002182">
    <property type="entry name" value="NB-ARC"/>
</dbReference>
<dbReference type="eggNOG" id="KOG4658">
    <property type="taxonomic scope" value="Eukaryota"/>
</dbReference>
<dbReference type="FunFam" id="3.40.50.300:FF:001091">
    <property type="entry name" value="Probable disease resistance protein At1g61300"/>
    <property type="match status" value="1"/>
</dbReference>
<dbReference type="PANTHER" id="PTHR23155:SF1116">
    <property type="entry name" value="OS12G0273300 PROTEIN"/>
    <property type="match status" value="1"/>
</dbReference>
<evidence type="ECO:0000256" key="3">
    <source>
        <dbReference type="ARBA" id="ARBA00022737"/>
    </source>
</evidence>
<dbReference type="AlphaFoldDB" id="A0A0D3HSY4"/>
<feature type="domain" description="Disease resistance N-terminal" evidence="9">
    <location>
        <begin position="12"/>
        <end position="101"/>
    </location>
</feature>
<evidence type="ECO:0000313" key="12">
    <source>
        <dbReference type="EnsemblPlants" id="OBART12G07370.1"/>
    </source>
</evidence>
<dbReference type="InterPro" id="IPR042197">
    <property type="entry name" value="Apaf_helical"/>
</dbReference>
<dbReference type="Gene3D" id="3.80.10.10">
    <property type="entry name" value="Ribonuclease Inhibitor"/>
    <property type="match status" value="1"/>
</dbReference>
<dbReference type="PANTHER" id="PTHR23155">
    <property type="entry name" value="DISEASE RESISTANCE PROTEIN RP"/>
    <property type="match status" value="1"/>
</dbReference>
<keyword evidence="3" id="KW-0677">Repeat</keyword>
<dbReference type="SUPFAM" id="SSF52058">
    <property type="entry name" value="L domain-like"/>
    <property type="match status" value="1"/>
</dbReference>
<dbReference type="Gene3D" id="1.10.10.10">
    <property type="entry name" value="Winged helix-like DNA-binding domain superfamily/Winged helix DNA-binding domain"/>
    <property type="match status" value="1"/>
</dbReference>
<dbReference type="InterPro" id="IPR041118">
    <property type="entry name" value="Rx_N"/>
</dbReference>
<dbReference type="InterPro" id="IPR044974">
    <property type="entry name" value="Disease_R_plants"/>
</dbReference>
<comment type="similarity">
    <text evidence="1">Belongs to the disease resistance NB-LRR family.</text>
</comment>
<accession>A0A0D3HSY4</accession>
<evidence type="ECO:0000313" key="13">
    <source>
        <dbReference type="Proteomes" id="UP000026960"/>
    </source>
</evidence>
<keyword evidence="13" id="KW-1185">Reference proteome</keyword>